<protein>
    <recommendedName>
        <fullName evidence="3">EspG family protein</fullName>
    </recommendedName>
</protein>
<proteinExistence type="predicted"/>
<name>A0A2Y9A4Q0_9MICO</name>
<organism evidence="1 2">
    <name type="scientific">Georgenia satyanarayanai</name>
    <dbReference type="NCBI Taxonomy" id="860221"/>
    <lineage>
        <taxon>Bacteria</taxon>
        <taxon>Bacillati</taxon>
        <taxon>Actinomycetota</taxon>
        <taxon>Actinomycetes</taxon>
        <taxon>Micrococcales</taxon>
        <taxon>Bogoriellaceae</taxon>
        <taxon>Georgenia</taxon>
    </lineage>
</organism>
<reference evidence="1 2" key="1">
    <citation type="submission" date="2016-10" db="EMBL/GenBank/DDBJ databases">
        <authorList>
            <person name="Cai Z."/>
        </authorList>
    </citation>
    <scope>NUCLEOTIDE SEQUENCE [LARGE SCALE GENOMIC DNA]</scope>
    <source>
        <strain evidence="1 2">CGMCC 1.10826</strain>
    </source>
</reference>
<dbReference type="RefSeq" id="WP_110851456.1">
    <property type="nucleotide sequence ID" value="NZ_QKLZ01000002.1"/>
</dbReference>
<sequence>MSAQTVQQGRQARSRVAHFRLDVAEWTVLRRALLSRVPAAVTPVGFAPEAFGLDPDEPLTADERARAWASLQLRGLATHTPRRDDVTALTPSCVLGMLMLLESDVRVDVSSWSGDVVVNESVAWSAGRTAALARRRRRVRTPGGGTVLEQEPVVEVSLSAAGGLLAQVMHALPHHVGGPPADRSPVRVGWPESAAIAQALRLGREDVALHLSGLPASALSVLGAVSTELTGGACVSAARRHDDGALAFHGVWLWTEADVVELVDATTHGVTLRRTDLLRVRNGLLTALTGLLHAEEVL</sequence>
<dbReference type="EMBL" id="UETB01000002">
    <property type="protein sequence ID" value="SSA39195.1"/>
    <property type="molecule type" value="Genomic_DNA"/>
</dbReference>
<evidence type="ECO:0008006" key="3">
    <source>
        <dbReference type="Google" id="ProtNLM"/>
    </source>
</evidence>
<dbReference type="Proteomes" id="UP000250222">
    <property type="component" value="Unassembled WGS sequence"/>
</dbReference>
<evidence type="ECO:0000313" key="2">
    <source>
        <dbReference type="Proteomes" id="UP000250222"/>
    </source>
</evidence>
<keyword evidence="2" id="KW-1185">Reference proteome</keyword>
<accession>A0A2Y9A4Q0</accession>
<evidence type="ECO:0000313" key="1">
    <source>
        <dbReference type="EMBL" id="SSA39195.1"/>
    </source>
</evidence>
<gene>
    <name evidence="1" type="ORF">SAMN05216184_102114</name>
</gene>
<dbReference type="OrthoDB" id="5149293at2"/>
<dbReference type="AlphaFoldDB" id="A0A2Y9A4Q0"/>